<evidence type="ECO:0000256" key="10">
    <source>
        <dbReference type="SAM" id="SignalP"/>
    </source>
</evidence>
<feature type="domain" description="TonB-dependent receptor-like beta-barrel" evidence="11">
    <location>
        <begin position="263"/>
        <end position="685"/>
    </location>
</feature>
<dbReference type="Pfam" id="PF00593">
    <property type="entry name" value="TonB_dep_Rec_b-barrel"/>
    <property type="match status" value="1"/>
</dbReference>
<keyword evidence="13" id="KW-0675">Receptor</keyword>
<feature type="domain" description="TonB-dependent receptor plug" evidence="12">
    <location>
        <begin position="54"/>
        <end position="156"/>
    </location>
</feature>
<dbReference type="PANTHER" id="PTHR30069:SF42">
    <property type="entry name" value="FERRIC AEROBACTIN RECEPTOR"/>
    <property type="match status" value="1"/>
</dbReference>
<evidence type="ECO:0000256" key="8">
    <source>
        <dbReference type="PROSITE-ProRule" id="PRU01360"/>
    </source>
</evidence>
<evidence type="ECO:0000313" key="14">
    <source>
        <dbReference type="Proteomes" id="UP001595444"/>
    </source>
</evidence>
<keyword evidence="5 9" id="KW-0798">TonB box</keyword>
<dbReference type="Gene3D" id="2.40.170.20">
    <property type="entry name" value="TonB-dependent receptor, beta-barrel domain"/>
    <property type="match status" value="1"/>
</dbReference>
<feature type="signal peptide" evidence="10">
    <location>
        <begin position="1"/>
        <end position="28"/>
    </location>
</feature>
<organism evidence="13 14">
    <name type="scientific">Kordiimonas pumila</name>
    <dbReference type="NCBI Taxonomy" id="2161677"/>
    <lineage>
        <taxon>Bacteria</taxon>
        <taxon>Pseudomonadati</taxon>
        <taxon>Pseudomonadota</taxon>
        <taxon>Alphaproteobacteria</taxon>
        <taxon>Kordiimonadales</taxon>
        <taxon>Kordiimonadaceae</taxon>
        <taxon>Kordiimonas</taxon>
    </lineage>
</organism>
<dbReference type="InterPro" id="IPR000531">
    <property type="entry name" value="Beta-barrel_TonB"/>
</dbReference>
<evidence type="ECO:0000256" key="2">
    <source>
        <dbReference type="ARBA" id="ARBA00022448"/>
    </source>
</evidence>
<evidence type="ECO:0000313" key="13">
    <source>
        <dbReference type="EMBL" id="MFC3051849.1"/>
    </source>
</evidence>
<keyword evidence="3 8" id="KW-1134">Transmembrane beta strand</keyword>
<evidence type="ECO:0000256" key="9">
    <source>
        <dbReference type="RuleBase" id="RU003357"/>
    </source>
</evidence>
<reference evidence="14" key="1">
    <citation type="journal article" date="2019" name="Int. J. Syst. Evol. Microbiol.">
        <title>The Global Catalogue of Microorganisms (GCM) 10K type strain sequencing project: providing services to taxonomists for standard genome sequencing and annotation.</title>
        <authorList>
            <consortium name="The Broad Institute Genomics Platform"/>
            <consortium name="The Broad Institute Genome Sequencing Center for Infectious Disease"/>
            <person name="Wu L."/>
            <person name="Ma J."/>
        </authorList>
    </citation>
    <scope>NUCLEOTIDE SEQUENCE [LARGE SCALE GENOMIC DNA]</scope>
    <source>
        <strain evidence="14">KCTC 62164</strain>
    </source>
</reference>
<dbReference type="Gene3D" id="2.170.130.10">
    <property type="entry name" value="TonB-dependent receptor, plug domain"/>
    <property type="match status" value="1"/>
</dbReference>
<comment type="caution">
    <text evidence="13">The sequence shown here is derived from an EMBL/GenBank/DDBJ whole genome shotgun (WGS) entry which is preliminary data.</text>
</comment>
<evidence type="ECO:0000256" key="4">
    <source>
        <dbReference type="ARBA" id="ARBA00022692"/>
    </source>
</evidence>
<dbReference type="CDD" id="cd01347">
    <property type="entry name" value="ligand_gated_channel"/>
    <property type="match status" value="1"/>
</dbReference>
<dbReference type="InterPro" id="IPR037066">
    <property type="entry name" value="Plug_dom_sf"/>
</dbReference>
<dbReference type="InterPro" id="IPR036942">
    <property type="entry name" value="Beta-barrel_TonB_sf"/>
</dbReference>
<evidence type="ECO:0000256" key="3">
    <source>
        <dbReference type="ARBA" id="ARBA00022452"/>
    </source>
</evidence>
<dbReference type="InterPro" id="IPR012910">
    <property type="entry name" value="Plug_dom"/>
</dbReference>
<protein>
    <submittedName>
        <fullName evidence="13">TonB-dependent receptor</fullName>
    </submittedName>
</protein>
<sequence>MKSYKIKKNMLRAGAGIMSLALGMPAIAQSSDADAPEQLEEIIIQSFRAGKSGKDIPIKIDVFREDEVRLQQSLSTNPAEALANMVPSFAPSRQKLTGSGETFRGRTPLFLIDGVPQSTPLRPGAREGFTIDLEVIERIEVIFGANAIQGLGGTGGMINYITVSPPKTGELHQRASVSLTSNDDFNGDSFGWRAHYLVAKKFEKWDVTASASYEERGLMFDANDNAIGISNFQGDVADSYSRNFFGKVGYEPDEDQRFQFMVNDFYLEQNGNYIPLDGDRTLGIPTTSIEGDPEGGLPYNDVTTMSFDYHHDDFMGGRFVLQAYYQKFQALYGADIVASFQDPAIAVVGTLLEQSQNNSEKYGSRLTYGLDDIGGLPLNLILGFDFLRDQTAQPLVLTGRVSVPPTTFFNYAPFMQLNYELAEWATLSGGIRWEVANLKVPDYITRAGNRASSDFLPVPVEGGKRSFDDFLFNAGLVITPTDKLTVYASYAEAFSMPDVGRVLRSVSTFGESINTLLDIGPLVTANKEVGASYVADKWELRLNYFESSSDFGSRLIARDDGTFDLARQATKTSGWEVSGKLRPAEWLSLGAGYSLLNGVYDSNDDGVLDRDLGASEIGPDRLSLSMDITPKGKFSGRVQAFTYFSKSFLNAAGAEVASFDNYTTVDASVSVDLSPFEVSLSVSNLLDQQYITYFAQAATSANSLYDAGRGRTIILRTGVTF</sequence>
<dbReference type="PANTHER" id="PTHR30069">
    <property type="entry name" value="TONB-DEPENDENT OUTER MEMBRANE RECEPTOR"/>
    <property type="match status" value="1"/>
</dbReference>
<dbReference type="SUPFAM" id="SSF56935">
    <property type="entry name" value="Porins"/>
    <property type="match status" value="1"/>
</dbReference>
<gene>
    <name evidence="13" type="ORF">ACFOKA_08030</name>
</gene>
<evidence type="ECO:0000256" key="5">
    <source>
        <dbReference type="ARBA" id="ARBA00023077"/>
    </source>
</evidence>
<feature type="chain" id="PRO_5046712558" evidence="10">
    <location>
        <begin position="29"/>
        <end position="721"/>
    </location>
</feature>
<comment type="similarity">
    <text evidence="8 9">Belongs to the TonB-dependent receptor family.</text>
</comment>
<proteinExistence type="inferred from homology"/>
<dbReference type="PROSITE" id="PS52016">
    <property type="entry name" value="TONB_DEPENDENT_REC_3"/>
    <property type="match status" value="1"/>
</dbReference>
<accession>A0ABV7D4C6</accession>
<keyword evidence="4 8" id="KW-0812">Transmembrane</keyword>
<evidence type="ECO:0000259" key="12">
    <source>
        <dbReference type="Pfam" id="PF07715"/>
    </source>
</evidence>
<dbReference type="RefSeq" id="WP_194215312.1">
    <property type="nucleotide sequence ID" value="NZ_CP061205.1"/>
</dbReference>
<dbReference type="InterPro" id="IPR039426">
    <property type="entry name" value="TonB-dep_rcpt-like"/>
</dbReference>
<evidence type="ECO:0000256" key="7">
    <source>
        <dbReference type="ARBA" id="ARBA00023237"/>
    </source>
</evidence>
<name>A0ABV7D4C6_9PROT</name>
<dbReference type="Proteomes" id="UP001595444">
    <property type="component" value="Unassembled WGS sequence"/>
</dbReference>
<keyword evidence="2 8" id="KW-0813">Transport</keyword>
<keyword evidence="10" id="KW-0732">Signal</keyword>
<evidence type="ECO:0000256" key="6">
    <source>
        <dbReference type="ARBA" id="ARBA00023136"/>
    </source>
</evidence>
<comment type="subcellular location">
    <subcellularLocation>
        <location evidence="1 8">Cell outer membrane</location>
        <topology evidence="1 8">Multi-pass membrane protein</topology>
    </subcellularLocation>
</comment>
<keyword evidence="7 8" id="KW-0998">Cell outer membrane</keyword>
<dbReference type="EMBL" id="JBHRSL010000004">
    <property type="protein sequence ID" value="MFC3051849.1"/>
    <property type="molecule type" value="Genomic_DNA"/>
</dbReference>
<evidence type="ECO:0000256" key="1">
    <source>
        <dbReference type="ARBA" id="ARBA00004571"/>
    </source>
</evidence>
<keyword evidence="6 8" id="KW-0472">Membrane</keyword>
<keyword evidence="14" id="KW-1185">Reference proteome</keyword>
<evidence type="ECO:0000259" key="11">
    <source>
        <dbReference type="Pfam" id="PF00593"/>
    </source>
</evidence>
<dbReference type="Pfam" id="PF07715">
    <property type="entry name" value="Plug"/>
    <property type="match status" value="1"/>
</dbReference>